<dbReference type="EMBL" id="JAOCQF010000001">
    <property type="protein sequence ID" value="MCT8328510.1"/>
    <property type="molecule type" value="Genomic_DNA"/>
</dbReference>
<dbReference type="InterPro" id="IPR001261">
    <property type="entry name" value="ArgE/DapE_CS"/>
</dbReference>
<evidence type="ECO:0000256" key="6">
    <source>
        <dbReference type="ARBA" id="ARBA00022723"/>
    </source>
</evidence>
<evidence type="ECO:0000256" key="4">
    <source>
        <dbReference type="ARBA" id="ARBA00022571"/>
    </source>
</evidence>
<dbReference type="Pfam" id="PF01546">
    <property type="entry name" value="Peptidase_M20"/>
    <property type="match status" value="1"/>
</dbReference>
<feature type="domain" description="Peptidase M20 dimerisation" evidence="10">
    <location>
        <begin position="175"/>
        <end position="286"/>
    </location>
</feature>
<evidence type="ECO:0000259" key="10">
    <source>
        <dbReference type="Pfam" id="PF07687"/>
    </source>
</evidence>
<dbReference type="NCBIfam" id="NF005710">
    <property type="entry name" value="PRK07522.1"/>
    <property type="match status" value="1"/>
</dbReference>
<keyword evidence="9" id="KW-0170">Cobalt</keyword>
<name>A0ABT2NHW1_9RHOB</name>
<dbReference type="InterPro" id="IPR002933">
    <property type="entry name" value="Peptidase_M20"/>
</dbReference>
<protein>
    <submittedName>
        <fullName evidence="11">Acetylornithine deacetylase</fullName>
        <ecNumber evidence="11">3.5.1.16</ecNumber>
    </submittedName>
</protein>
<evidence type="ECO:0000256" key="7">
    <source>
        <dbReference type="ARBA" id="ARBA00022801"/>
    </source>
</evidence>
<dbReference type="Pfam" id="PF07687">
    <property type="entry name" value="M20_dimer"/>
    <property type="match status" value="1"/>
</dbReference>
<comment type="similarity">
    <text evidence="2">Belongs to the peptidase M20A family. ArgE subfamily.</text>
</comment>
<keyword evidence="4" id="KW-0055">Arginine biosynthesis</keyword>
<comment type="cofactor">
    <cofactor evidence="1">
        <name>Zn(2+)</name>
        <dbReference type="ChEBI" id="CHEBI:29105"/>
    </cofactor>
</comment>
<comment type="caution">
    <text evidence="11">The sequence shown here is derived from an EMBL/GenBank/DDBJ whole genome shotgun (WGS) entry which is preliminary data.</text>
</comment>
<dbReference type="Gene3D" id="3.30.70.360">
    <property type="match status" value="1"/>
</dbReference>
<dbReference type="NCBIfam" id="TIGR01892">
    <property type="entry name" value="AcOrn-deacetyl"/>
    <property type="match status" value="1"/>
</dbReference>
<dbReference type="InterPro" id="IPR010169">
    <property type="entry name" value="AcOrn-deacetyl"/>
</dbReference>
<keyword evidence="5" id="KW-0028">Amino-acid biosynthesis</keyword>
<dbReference type="Gene3D" id="3.40.630.10">
    <property type="entry name" value="Zn peptidases"/>
    <property type="match status" value="1"/>
</dbReference>
<dbReference type="PANTHER" id="PTHR43808">
    <property type="entry name" value="ACETYLORNITHINE DEACETYLASE"/>
    <property type="match status" value="1"/>
</dbReference>
<dbReference type="InterPro" id="IPR036264">
    <property type="entry name" value="Bact_exopeptidase_dim_dom"/>
</dbReference>
<evidence type="ECO:0000256" key="8">
    <source>
        <dbReference type="ARBA" id="ARBA00022833"/>
    </source>
</evidence>
<dbReference type="PROSITE" id="PS00759">
    <property type="entry name" value="ARGE_DAPE_CPG2_2"/>
    <property type="match status" value="1"/>
</dbReference>
<evidence type="ECO:0000313" key="11">
    <source>
        <dbReference type="EMBL" id="MCT8328510.1"/>
    </source>
</evidence>
<sequence>MATELARAARPILDRLVAFPTVSRDSNLALIDWVEGYLAGFGVTSHRVPNADGTKASLYASVGPEVAGGIVLSGHTDVVPVDGQAWTSDPWTVTERNGRLYGRGTCDMKGFDALALAAVPLALRSGLKRPLQIALSYDEEVGCEGCVGMVVEMAAHLPRAAAVIVGEPSRMKVVTGHKGGAGYHVHVKGFEVHSSLMHRGVSAIMEAARLIGWANDRNAENAARAPGPLAQAFDPPWTTVHVGQIAGGTAHNITAADCRLGLDFRVVPGESVADWLAAFEAEAARLQAAMQAVRPEAGITLRRFFTVPPLVPEAEGAAEALARRLTGDNAPHVVSYGTEAGHFQKNGYSCVVCGPGDIAQAHQPDEYIDVSEFEAGAAFLENLVAELCR</sequence>
<dbReference type="SUPFAM" id="SSF55031">
    <property type="entry name" value="Bacterial exopeptidase dimerisation domain"/>
    <property type="match status" value="1"/>
</dbReference>
<keyword evidence="12" id="KW-1185">Reference proteome</keyword>
<evidence type="ECO:0000256" key="5">
    <source>
        <dbReference type="ARBA" id="ARBA00022605"/>
    </source>
</evidence>
<keyword evidence="3" id="KW-0963">Cytoplasm</keyword>
<evidence type="ECO:0000256" key="3">
    <source>
        <dbReference type="ARBA" id="ARBA00022490"/>
    </source>
</evidence>
<dbReference type="RefSeq" id="WP_261493939.1">
    <property type="nucleotide sequence ID" value="NZ_JAOCQF010000001.1"/>
</dbReference>
<dbReference type="InterPro" id="IPR011650">
    <property type="entry name" value="Peptidase_M20_dimer"/>
</dbReference>
<dbReference type="PANTHER" id="PTHR43808:SF31">
    <property type="entry name" value="N-ACETYL-L-CITRULLINE DEACETYLASE"/>
    <property type="match status" value="1"/>
</dbReference>
<dbReference type="EC" id="3.5.1.16" evidence="11"/>
<evidence type="ECO:0000256" key="2">
    <source>
        <dbReference type="ARBA" id="ARBA00005691"/>
    </source>
</evidence>
<keyword evidence="7 11" id="KW-0378">Hydrolase</keyword>
<evidence type="ECO:0000256" key="9">
    <source>
        <dbReference type="ARBA" id="ARBA00023285"/>
    </source>
</evidence>
<dbReference type="CDD" id="cd03894">
    <property type="entry name" value="M20_ArgE"/>
    <property type="match status" value="1"/>
</dbReference>
<proteinExistence type="inferred from homology"/>
<dbReference type="InterPro" id="IPR050072">
    <property type="entry name" value="Peptidase_M20A"/>
</dbReference>
<keyword evidence="8" id="KW-0862">Zinc</keyword>
<dbReference type="GO" id="GO:0008777">
    <property type="term" value="F:acetylornithine deacetylase activity"/>
    <property type="evidence" value="ECO:0007669"/>
    <property type="project" value="UniProtKB-EC"/>
</dbReference>
<dbReference type="Proteomes" id="UP001205601">
    <property type="component" value="Unassembled WGS sequence"/>
</dbReference>
<keyword evidence="6" id="KW-0479">Metal-binding</keyword>
<reference evidence="12" key="1">
    <citation type="submission" date="2023-07" db="EMBL/GenBank/DDBJ databases">
        <title>Defluviimonas sediminis sp. nov., isolated from mangrove sediment.</title>
        <authorList>
            <person name="Liu L."/>
            <person name="Li J."/>
            <person name="Huang Y."/>
            <person name="Pan J."/>
            <person name="Li M."/>
        </authorList>
    </citation>
    <scope>NUCLEOTIDE SEQUENCE [LARGE SCALE GENOMIC DNA]</scope>
    <source>
        <strain evidence="12">FT324</strain>
    </source>
</reference>
<dbReference type="SUPFAM" id="SSF53187">
    <property type="entry name" value="Zn-dependent exopeptidases"/>
    <property type="match status" value="1"/>
</dbReference>
<organism evidence="11 12">
    <name type="scientific">Albidovulum sediminis</name>
    <dbReference type="NCBI Taxonomy" id="3066345"/>
    <lineage>
        <taxon>Bacteria</taxon>
        <taxon>Pseudomonadati</taxon>
        <taxon>Pseudomonadota</taxon>
        <taxon>Alphaproteobacteria</taxon>
        <taxon>Rhodobacterales</taxon>
        <taxon>Paracoccaceae</taxon>
        <taxon>Albidovulum</taxon>
    </lineage>
</organism>
<accession>A0ABT2NHW1</accession>
<evidence type="ECO:0000256" key="1">
    <source>
        <dbReference type="ARBA" id="ARBA00001947"/>
    </source>
</evidence>
<evidence type="ECO:0000313" key="12">
    <source>
        <dbReference type="Proteomes" id="UP001205601"/>
    </source>
</evidence>
<gene>
    <name evidence="11" type="primary">argE</name>
    <name evidence="11" type="ORF">N5I32_03175</name>
</gene>